<dbReference type="PANTHER" id="PTHR31451:SF39">
    <property type="entry name" value="MANNAN ENDO-1,4-BETA-MANNOSIDASE 1"/>
    <property type="match status" value="1"/>
</dbReference>
<dbReference type="InterPro" id="IPR017853">
    <property type="entry name" value="GH"/>
</dbReference>
<evidence type="ECO:0000256" key="5">
    <source>
        <dbReference type="ARBA" id="ARBA00022729"/>
    </source>
</evidence>
<dbReference type="Pfam" id="PF26410">
    <property type="entry name" value="GH5_mannosidase"/>
    <property type="match status" value="1"/>
</dbReference>
<dbReference type="Gene3D" id="2.60.40.10">
    <property type="entry name" value="Immunoglobulins"/>
    <property type="match status" value="1"/>
</dbReference>
<evidence type="ECO:0000259" key="11">
    <source>
        <dbReference type="Pfam" id="PF26410"/>
    </source>
</evidence>
<dbReference type="GO" id="GO:0030246">
    <property type="term" value="F:carbohydrate binding"/>
    <property type="evidence" value="ECO:0007669"/>
    <property type="project" value="InterPro"/>
</dbReference>
<evidence type="ECO:0000256" key="1">
    <source>
        <dbReference type="ARBA" id="ARBA00001678"/>
    </source>
</evidence>
<feature type="region of interest" description="Disordered" evidence="8">
    <location>
        <begin position="264"/>
        <end position="290"/>
    </location>
</feature>
<comment type="subcellular location">
    <subcellularLocation>
        <location evidence="2">Secreted</location>
    </subcellularLocation>
</comment>
<evidence type="ECO:0000256" key="3">
    <source>
        <dbReference type="ARBA" id="ARBA00012706"/>
    </source>
</evidence>
<dbReference type="EMBL" id="CP026604">
    <property type="protein sequence ID" value="AWB65997.1"/>
    <property type="molecule type" value="Genomic_DNA"/>
</dbReference>
<dbReference type="Gene3D" id="3.20.20.80">
    <property type="entry name" value="Glycosidases"/>
    <property type="match status" value="2"/>
</dbReference>
<gene>
    <name evidence="12" type="ORF">C2869_05890</name>
</gene>
<dbReference type="GO" id="GO:0000272">
    <property type="term" value="P:polysaccharide catabolic process"/>
    <property type="evidence" value="ECO:0007669"/>
    <property type="project" value="InterPro"/>
</dbReference>
<reference evidence="12 13" key="1">
    <citation type="submission" date="2018-01" db="EMBL/GenBank/DDBJ databases">
        <title>Genome sequence of a Cantenovulum-like bacteria.</title>
        <authorList>
            <person name="Tan W.R."/>
            <person name="Lau N.-S."/>
            <person name="Go F."/>
            <person name="Amirul A.-A.A."/>
        </authorList>
    </citation>
    <scope>NUCLEOTIDE SEQUENCE [LARGE SCALE GENOMIC DNA]</scope>
    <source>
        <strain evidence="12 13">CCB-QB4</strain>
    </source>
</reference>
<dbReference type="KEGG" id="cate:C2869_05890"/>
<dbReference type="PANTHER" id="PTHR31451">
    <property type="match status" value="1"/>
</dbReference>
<sequence>MFKTKLSTLTTSVVALALLGTTHAKAGEVYPTSVQYDLNTQQDIQVDLIPDPGTGFWYLKDVNSYSNYQGVLTINSDFLQTLSAGEHDFEVYFSDGSYDVLTVAVSDGSNNSGGNGNTGNDTGDTGSGQDSGSDSGNSGSDNTGTDASNTSLVLTIDQANLSDGANLASDHINLNKGLAQWSYNAPTSGQYQIDVIYQSPYGSKVNNFYVNDNVQSVTTAQTSSDASYRFTLELAAGNNTIGVDARNQWGYIWLRGVNIIAPADSDSSTGDNGTGDNGTGGDNSNYPGSYVTDSTKDNFADFADTIPSVASNQYIVQTDQTQVFGDYGDLYDGALFDKGLGQDVGIAWAGWNPYHYEANKATKMAVIDEYNIKRVSFIPTYFISTYAEGIRCHDDNNTLSAAKQASLIKELIDKGVRVNYRPHIDPIQFSWLGANGNENPGSLNWRGLFDQLDPMADDYKCVIDKGLAIIEDVLNQVNLPLAEPIRYDIGAELMESTKNYPARWVELLAYVRAQVAANPTLANNVFFSHNFSHHIQYLMELENHPEYFSRIVSGSSFQQYQHLLFLDDMTDQQRADIANYIKALDTVTVSQYMPMDILNPVTDNNSTSIPTTPSDVKDALQIHEQNFLQKVLMGKLGIAKDDLPPFHLGEYGMGVKGLVTPNVWDRDEVTAAELVSYEAHQKHAEVAIKGLLEYMQDPNTVAKSLMIWVSGAPYDVIGFYNGDGVGLDVGDAEHGYPGQSPFNVEAAAALKDYWTANSNNPQDPIDPIDPIDPTDPTDPTDPVDPNDPVIPPLSTTTLTIADAVDSSVTVQPVTIEADYIQIENSQVGSSAGWDFTVETAGQYRITLNVENVNGDNRVNQAFLNGTVKDFTVSSTAQIVFDAELEAGSHSTGIRVANTSTHWGYVQLKSATVEHLGSLSISSPTSGAQLPSGQDIVVHFDKLGNGDITYSINSGAQQTYSGASPLVIPVTNEGFYRISLGLQGTSTTQSIGVTVGELTTGSFVTTNGTQFMLDGKPWYFNGTNQYYLMYKPEPMAQDFFNRAEAVGLNAVRTWMFCNDEKTHDGVCINLQSGNSFVLSKAPSERTAAEQAFIDRSFELFDNYVALAAEKNIRLVLSLADEWDYFGRITDYGPYTDMTGRAQFKAFITNLLNHTNQITGIAYKDDPTIMMWELANEPRIANGFADWVDDIASHIKSIAPQHLVSIGMESSFNFNSSGDDYQTLKSLNANPNIDAVSAHIYPTWWNMTDAQTVNNFELLAQLGRELNKPTYIGEFSWPANVIRPVGQEDSAAYTTGTIEAGLAKRTQVFTDWYAVAWNNKDAIGGMLSWQLSGLEWGNGSTGGQWGSGPYGEYSGGWSANNDGFQFYCVINDNEYNITGLGAPGNNVEGNTIHLNLHKPVCDLIKQYSADYRALFE</sequence>
<dbReference type="GO" id="GO:0016985">
    <property type="term" value="F:mannan endo-1,4-beta-mannosidase activity"/>
    <property type="evidence" value="ECO:0007669"/>
    <property type="project" value="TreeGrafter"/>
</dbReference>
<keyword evidence="5 9" id="KW-0732">Signal</keyword>
<dbReference type="InterPro" id="IPR001547">
    <property type="entry name" value="Glyco_hydro_5"/>
</dbReference>
<feature type="region of interest" description="Disordered" evidence="8">
    <location>
        <begin position="755"/>
        <end position="788"/>
    </location>
</feature>
<keyword evidence="4" id="KW-0964">Secreted</keyword>
<name>A0A2S0VP50_9ALTE</name>
<dbReference type="Pfam" id="PF16990">
    <property type="entry name" value="CBM_35"/>
    <property type="match status" value="1"/>
</dbReference>
<dbReference type="InterPro" id="IPR005084">
    <property type="entry name" value="CBM6"/>
</dbReference>
<feature type="chain" id="PRO_5015639083" description="mannan endo-1,4-beta-mannosidase" evidence="9">
    <location>
        <begin position="27"/>
        <end position="1414"/>
    </location>
</feature>
<dbReference type="EC" id="3.2.1.78" evidence="3"/>
<evidence type="ECO:0000313" key="13">
    <source>
        <dbReference type="Proteomes" id="UP000244441"/>
    </source>
</evidence>
<dbReference type="OrthoDB" id="9801493at2"/>
<keyword evidence="13" id="KW-1185">Reference proteome</keyword>
<evidence type="ECO:0000256" key="8">
    <source>
        <dbReference type="SAM" id="MobiDB-lite"/>
    </source>
</evidence>
<proteinExistence type="predicted"/>
<evidence type="ECO:0000256" key="2">
    <source>
        <dbReference type="ARBA" id="ARBA00004613"/>
    </source>
</evidence>
<dbReference type="InterPro" id="IPR013783">
    <property type="entry name" value="Ig-like_fold"/>
</dbReference>
<feature type="region of interest" description="Disordered" evidence="8">
    <location>
        <begin position="108"/>
        <end position="147"/>
    </location>
</feature>
<dbReference type="Gene3D" id="2.60.120.260">
    <property type="entry name" value="Galactose-binding domain-like"/>
    <property type="match status" value="2"/>
</dbReference>
<feature type="compositionally biased region" description="Gly residues" evidence="8">
    <location>
        <begin position="272"/>
        <end position="281"/>
    </location>
</feature>
<feature type="compositionally biased region" description="Low complexity" evidence="8">
    <location>
        <begin position="118"/>
        <end position="146"/>
    </location>
</feature>
<evidence type="ECO:0000256" key="4">
    <source>
        <dbReference type="ARBA" id="ARBA00022525"/>
    </source>
</evidence>
<protein>
    <recommendedName>
        <fullName evidence="3">mannan endo-1,4-beta-mannosidase</fullName>
        <ecNumber evidence="3">3.2.1.78</ecNumber>
    </recommendedName>
</protein>
<accession>A0A2S0VP50</accession>
<keyword evidence="6" id="KW-0378">Hydrolase</keyword>
<organism evidence="12 13">
    <name type="scientific">Saccharobesus litoralis</name>
    <dbReference type="NCBI Taxonomy" id="2172099"/>
    <lineage>
        <taxon>Bacteria</taxon>
        <taxon>Pseudomonadati</taxon>
        <taxon>Pseudomonadota</taxon>
        <taxon>Gammaproteobacteria</taxon>
        <taxon>Alteromonadales</taxon>
        <taxon>Alteromonadaceae</taxon>
        <taxon>Saccharobesus</taxon>
    </lineage>
</organism>
<dbReference type="InterPro" id="IPR045053">
    <property type="entry name" value="MAN-like"/>
</dbReference>
<dbReference type="Proteomes" id="UP000244441">
    <property type="component" value="Chromosome"/>
</dbReference>
<evidence type="ECO:0000256" key="7">
    <source>
        <dbReference type="ARBA" id="ARBA00023295"/>
    </source>
</evidence>
<evidence type="ECO:0000256" key="9">
    <source>
        <dbReference type="SAM" id="SignalP"/>
    </source>
</evidence>
<keyword evidence="7" id="KW-0326">Glycosidase</keyword>
<comment type="catalytic activity">
    <reaction evidence="1">
        <text>Random hydrolysis of (1-&gt;4)-beta-D-mannosidic linkages in mannans, galactomannans and glucomannans.</text>
        <dbReference type="EC" id="3.2.1.78"/>
    </reaction>
</comment>
<evidence type="ECO:0000313" key="12">
    <source>
        <dbReference type="EMBL" id="AWB65997.1"/>
    </source>
</evidence>
<dbReference type="SUPFAM" id="SSF51445">
    <property type="entry name" value="(Trans)glycosidases"/>
    <property type="match status" value="1"/>
</dbReference>
<evidence type="ECO:0000256" key="6">
    <source>
        <dbReference type="ARBA" id="ARBA00022801"/>
    </source>
</evidence>
<dbReference type="GO" id="GO:0005576">
    <property type="term" value="C:extracellular region"/>
    <property type="evidence" value="ECO:0007669"/>
    <property type="project" value="UniProtKB-SubCell"/>
</dbReference>
<dbReference type="RefSeq" id="WP_108602069.1">
    <property type="nucleotide sequence ID" value="NZ_CP026604.1"/>
</dbReference>
<evidence type="ECO:0000259" key="10">
    <source>
        <dbReference type="Pfam" id="PF16990"/>
    </source>
</evidence>
<feature type="domain" description="Glycoside hydrolase family 5" evidence="11">
    <location>
        <begin position="1100"/>
        <end position="1254"/>
    </location>
</feature>
<feature type="signal peptide" evidence="9">
    <location>
        <begin position="1"/>
        <end position="26"/>
    </location>
</feature>
<feature type="domain" description="CBM6" evidence="10">
    <location>
        <begin position="180"/>
        <end position="252"/>
    </location>
</feature>